<dbReference type="InterPro" id="IPR025110">
    <property type="entry name" value="AMP-bd_C"/>
</dbReference>
<dbReference type="PANTHER" id="PTHR45527:SF1">
    <property type="entry name" value="FATTY ACID SYNTHASE"/>
    <property type="match status" value="1"/>
</dbReference>
<dbReference type="CDD" id="cd05930">
    <property type="entry name" value="A_NRPS"/>
    <property type="match status" value="1"/>
</dbReference>
<reference evidence="5" key="1">
    <citation type="journal article" date="2022" name="Int. J. Syst. Evol. Microbiol.">
        <title>Anaeromyxobacter oryzae sp. nov., Anaeromyxobacter diazotrophicus sp. nov. and Anaeromyxobacter paludicola sp. nov., isolated from paddy soils.</title>
        <authorList>
            <person name="Itoh H."/>
            <person name="Xu Z."/>
            <person name="Mise K."/>
            <person name="Masuda Y."/>
            <person name="Ushijima N."/>
            <person name="Hayakawa C."/>
            <person name="Shiratori Y."/>
            <person name="Senoo K."/>
        </authorList>
    </citation>
    <scope>NUCLEOTIDE SEQUENCE [LARGE SCALE GENOMIC DNA]</scope>
    <source>
        <strain evidence="5">Red232</strain>
    </source>
</reference>
<evidence type="ECO:0000313" key="5">
    <source>
        <dbReference type="Proteomes" id="UP001162891"/>
    </source>
</evidence>
<dbReference type="EMBL" id="AP025591">
    <property type="protein sequence ID" value="BDG01072.1"/>
    <property type="molecule type" value="Genomic_DNA"/>
</dbReference>
<sequence>MDPSTLVECLDAGAARTAPGKIAVASGAGVLSYRDLHAGAAGIAARLAAAHIGRGDRVGVWMEKTPAAVTALLGVLRAGAAYVPLDPRSPWPRCRAAALDCGLAALVVDAPKLDLLPGFLDGQAPRLVLVHGAGADRARAVASGVPLDRLEAAAALDPADLRPPRPDDLAYVLYTSGSTGTPKGVAHTHASATAFVRWVQRRFAIVPGDVFSSHAPFHFDLSISDLWASLGAGASVRLLSATEAMLAPHLVRMLDAWGITVWYSVPSILASMLEHGLAARPPRALRLLLFAGEVFPVAGLRRLRRALPAATLVNLFGPTETNVCTYHVLGPDIPDERTEPVPIGIGCEGLDTFVVDDEGEIVERPGVEGTLWVKGGHVMLGYWNAPERTAAMLRPDPRGLPGTACCTGDRVRLLPGGGYEFRGRRDHMVKVRGHRVELGEIEAALAAHPAVREAVAVPLPDGSHGNRIVASVVPRAGEAVEPRALRAWMGGRLPTYLVPEGLDVRPELPRTSTGKADRARLRAEWEARGDGHGGRDGTAERG</sequence>
<dbReference type="PROSITE" id="PS00455">
    <property type="entry name" value="AMP_BINDING"/>
    <property type="match status" value="1"/>
</dbReference>
<evidence type="ECO:0000259" key="2">
    <source>
        <dbReference type="Pfam" id="PF00501"/>
    </source>
</evidence>
<evidence type="ECO:0000259" key="3">
    <source>
        <dbReference type="Pfam" id="PF13193"/>
    </source>
</evidence>
<dbReference type="PANTHER" id="PTHR45527">
    <property type="entry name" value="NONRIBOSOMAL PEPTIDE SYNTHETASE"/>
    <property type="match status" value="1"/>
</dbReference>
<evidence type="ECO:0000256" key="1">
    <source>
        <dbReference type="SAM" id="MobiDB-lite"/>
    </source>
</evidence>
<dbReference type="Pfam" id="PF13193">
    <property type="entry name" value="AMP-binding_C"/>
    <property type="match status" value="1"/>
</dbReference>
<evidence type="ECO:0000313" key="4">
    <source>
        <dbReference type="EMBL" id="BDG01072.1"/>
    </source>
</evidence>
<dbReference type="Proteomes" id="UP001162891">
    <property type="component" value="Chromosome"/>
</dbReference>
<keyword evidence="5" id="KW-1185">Reference proteome</keyword>
<feature type="domain" description="AMP-dependent synthetase/ligase" evidence="2">
    <location>
        <begin position="14"/>
        <end position="383"/>
    </location>
</feature>
<dbReference type="RefSeq" id="WP_248357439.1">
    <property type="nucleotide sequence ID" value="NZ_AP025591.1"/>
</dbReference>
<dbReference type="PRINTS" id="PR00154">
    <property type="entry name" value="AMPBINDING"/>
</dbReference>
<keyword evidence="4" id="KW-0436">Ligase</keyword>
<name>A0ABM7WNN1_9BACT</name>
<dbReference type="Gene3D" id="3.40.50.12780">
    <property type="entry name" value="N-terminal domain of ligase-like"/>
    <property type="match status" value="1"/>
</dbReference>
<dbReference type="InterPro" id="IPR010071">
    <property type="entry name" value="AA_adenyl_dom"/>
</dbReference>
<dbReference type="Pfam" id="PF00501">
    <property type="entry name" value="AMP-binding"/>
    <property type="match status" value="1"/>
</dbReference>
<feature type="domain" description="AMP-binding enzyme C-terminal" evidence="3">
    <location>
        <begin position="440"/>
        <end position="515"/>
    </location>
</feature>
<dbReference type="GO" id="GO:0016874">
    <property type="term" value="F:ligase activity"/>
    <property type="evidence" value="ECO:0007669"/>
    <property type="project" value="UniProtKB-KW"/>
</dbReference>
<accession>A0ABM7WNN1</accession>
<dbReference type="Gene3D" id="3.30.300.30">
    <property type="match status" value="1"/>
</dbReference>
<dbReference type="InterPro" id="IPR000873">
    <property type="entry name" value="AMP-dep_synth/lig_dom"/>
</dbReference>
<gene>
    <name evidence="4" type="ORF">AMOR_00680</name>
</gene>
<organism evidence="4 5">
    <name type="scientific">Anaeromyxobacter oryzae</name>
    <dbReference type="NCBI Taxonomy" id="2918170"/>
    <lineage>
        <taxon>Bacteria</taxon>
        <taxon>Pseudomonadati</taxon>
        <taxon>Myxococcota</taxon>
        <taxon>Myxococcia</taxon>
        <taxon>Myxococcales</taxon>
        <taxon>Cystobacterineae</taxon>
        <taxon>Anaeromyxobacteraceae</taxon>
        <taxon>Anaeromyxobacter</taxon>
    </lineage>
</organism>
<dbReference type="NCBIfam" id="TIGR01733">
    <property type="entry name" value="AA-adenyl-dom"/>
    <property type="match status" value="1"/>
</dbReference>
<dbReference type="InterPro" id="IPR042099">
    <property type="entry name" value="ANL_N_sf"/>
</dbReference>
<dbReference type="InterPro" id="IPR045851">
    <property type="entry name" value="AMP-bd_C_sf"/>
</dbReference>
<dbReference type="InterPro" id="IPR020459">
    <property type="entry name" value="AMP-binding"/>
</dbReference>
<feature type="compositionally biased region" description="Basic and acidic residues" evidence="1">
    <location>
        <begin position="515"/>
        <end position="542"/>
    </location>
</feature>
<proteinExistence type="predicted"/>
<dbReference type="SUPFAM" id="SSF56801">
    <property type="entry name" value="Acetyl-CoA synthetase-like"/>
    <property type="match status" value="1"/>
</dbReference>
<protein>
    <submittedName>
        <fullName evidence="4">D-alanine--poly(Phosphoribitol) ligase</fullName>
    </submittedName>
</protein>
<dbReference type="InterPro" id="IPR020845">
    <property type="entry name" value="AMP-binding_CS"/>
</dbReference>
<feature type="region of interest" description="Disordered" evidence="1">
    <location>
        <begin position="504"/>
        <end position="542"/>
    </location>
</feature>